<reference evidence="4" key="2">
    <citation type="journal article" date="2021" name="PeerJ">
        <title>Extensive microbial diversity within the chicken gut microbiome revealed by metagenomics and culture.</title>
        <authorList>
            <person name="Gilroy R."/>
            <person name="Ravi A."/>
            <person name="Getino M."/>
            <person name="Pursley I."/>
            <person name="Horton D.L."/>
            <person name="Alikhan N.F."/>
            <person name="Baker D."/>
            <person name="Gharbi K."/>
            <person name="Hall N."/>
            <person name="Watson M."/>
            <person name="Adriaenssens E.M."/>
            <person name="Foster-Nyarko E."/>
            <person name="Jarju S."/>
            <person name="Secka A."/>
            <person name="Antonio M."/>
            <person name="Oren A."/>
            <person name="Chaudhuri R.R."/>
            <person name="La Ragione R."/>
            <person name="Hildebrand F."/>
            <person name="Pallen M.J."/>
        </authorList>
    </citation>
    <scope>NUCLEOTIDE SEQUENCE</scope>
    <source>
        <strain evidence="4">G3-4614</strain>
    </source>
</reference>
<dbReference type="Proteomes" id="UP000823636">
    <property type="component" value="Unassembled WGS sequence"/>
</dbReference>
<dbReference type="SUPFAM" id="SSF81901">
    <property type="entry name" value="HCP-like"/>
    <property type="match status" value="1"/>
</dbReference>
<feature type="chain" id="PRO_5039527260" evidence="3">
    <location>
        <begin position="18"/>
        <end position="931"/>
    </location>
</feature>
<sequence>MKRIQPYIIAVAALLVAAVSCSPKKNTKASRFYQGLTTRFNVHFNGYETYKESLAGMQNDYQDDYTRLVHLHPVSAYGNEKEPQPSGDFERPIEKSKKAIQLHSIKKKPKRDPKKMSNPKYRAFVNREEFNPYIHNSWMLMGKSQFHKGAFLEASATFAYIIRHFTWKEDVVKEARIWLMRSYLEMGWLYEAEDVMHKLGLDSIPPSLNGHLAMAYADYHIRKGNYTEAIPYLKTSINAQKNKAQKIRQTFVLAQLYALTGEKQLSYATYEKVLKMNPVYRTALNARIKQTEVMTEGDMDKVIKELLKMTKSSRNEEYLDQIYYAVGNIYLARKDTVKAIENYILANEKSTRNGVEKAVNQIRLGNLYFEQRRYTKAQPCYAEALPLLDETFPDYELLSRRSTVLDELSMYAETVEVQDSLQHVASLPEDEIMALIEKKIEEIKEAERLQKEAEEREAYMQEQQAIASEFAPSFTGKASAPTVGVMPSTSNSWYFYNPSLVSAGKTDFQRKWGNRKLEDDWRRRNKAAFSMSDFEEYDYEAEDEELAQLDSLAMAESAVDSLDIPVSDEKDPRYYLQQLPRTEEELALSDDLIMDGLYNMGIILKNDLEDYDAAMDCFNRLETDYPDNRYRLEYYYNIYLMNMMAGNTLEAENYRQKILSDFPDSRYAQAMADPNYLENLRTMEIEQDTLYRMAYDRFLAGDNPDVHKRFDEFVRKYPLSRNMPKFMLINALAYVNEQDIENFKSALRALLERYPEEETAELATEMLKGIAQGRQVVSGTGKQDIWTMRLGGGGTTEEGAAEIELPPFEWKNDVPYMMIMAFPSDTIDANLILFLAARYNFTNFYIKDFDLSLVSGDGVGMLNIKGFSNLREIMLYRKKIEGAEGMNLPDGVRKIMISEENYQLLMKGYSFEDYQKFWDENLILQETETYQ</sequence>
<evidence type="ECO:0000313" key="4">
    <source>
        <dbReference type="EMBL" id="MBO8438046.1"/>
    </source>
</evidence>
<feature type="repeat" description="TPR" evidence="1">
    <location>
        <begin position="358"/>
        <end position="391"/>
    </location>
</feature>
<evidence type="ECO:0000256" key="3">
    <source>
        <dbReference type="SAM" id="SignalP"/>
    </source>
</evidence>
<protein>
    <submittedName>
        <fullName evidence="4">Tetratricopeptide repeat protein</fullName>
    </submittedName>
</protein>
<comment type="caution">
    <text evidence="4">The sequence shown here is derived from an EMBL/GenBank/DDBJ whole genome shotgun (WGS) entry which is preliminary data.</text>
</comment>
<evidence type="ECO:0000313" key="5">
    <source>
        <dbReference type="Proteomes" id="UP000823636"/>
    </source>
</evidence>
<dbReference type="PROSITE" id="PS51257">
    <property type="entry name" value="PROKAR_LIPOPROTEIN"/>
    <property type="match status" value="1"/>
</dbReference>
<name>A0A9D9E4J4_9BACT</name>
<dbReference type="InterPro" id="IPR011990">
    <property type="entry name" value="TPR-like_helical_dom_sf"/>
</dbReference>
<dbReference type="Pfam" id="PF13181">
    <property type="entry name" value="TPR_8"/>
    <property type="match status" value="1"/>
</dbReference>
<keyword evidence="2" id="KW-0175">Coiled coil</keyword>
<dbReference type="InterPro" id="IPR019734">
    <property type="entry name" value="TPR_rpt"/>
</dbReference>
<feature type="coiled-coil region" evidence="2">
    <location>
        <begin position="429"/>
        <end position="466"/>
    </location>
</feature>
<evidence type="ECO:0000256" key="1">
    <source>
        <dbReference type="PROSITE-ProRule" id="PRU00339"/>
    </source>
</evidence>
<feature type="signal peptide" evidence="3">
    <location>
        <begin position="1"/>
        <end position="17"/>
    </location>
</feature>
<dbReference type="Gene3D" id="1.25.40.10">
    <property type="entry name" value="Tetratricopeptide repeat domain"/>
    <property type="match status" value="4"/>
</dbReference>
<dbReference type="Pfam" id="PF13174">
    <property type="entry name" value="TPR_6"/>
    <property type="match status" value="1"/>
</dbReference>
<dbReference type="EMBL" id="JADIMW010000040">
    <property type="protein sequence ID" value="MBO8438046.1"/>
    <property type="molecule type" value="Genomic_DNA"/>
</dbReference>
<dbReference type="SUPFAM" id="SSF48452">
    <property type="entry name" value="TPR-like"/>
    <property type="match status" value="1"/>
</dbReference>
<dbReference type="AlphaFoldDB" id="A0A9D9E4J4"/>
<reference evidence="4" key="1">
    <citation type="submission" date="2020-10" db="EMBL/GenBank/DDBJ databases">
        <authorList>
            <person name="Gilroy R."/>
        </authorList>
    </citation>
    <scope>NUCLEOTIDE SEQUENCE</scope>
    <source>
        <strain evidence="4">G3-4614</strain>
    </source>
</reference>
<keyword evidence="3" id="KW-0732">Signal</keyword>
<evidence type="ECO:0000256" key="2">
    <source>
        <dbReference type="SAM" id="Coils"/>
    </source>
</evidence>
<organism evidence="4 5">
    <name type="scientific">Candidatus Caccoplasma merdipullorum</name>
    <dbReference type="NCBI Taxonomy" id="2840718"/>
    <lineage>
        <taxon>Bacteria</taxon>
        <taxon>Pseudomonadati</taxon>
        <taxon>Bacteroidota</taxon>
        <taxon>Bacteroidia</taxon>
        <taxon>Bacteroidales</taxon>
        <taxon>Bacteroidaceae</taxon>
        <taxon>Bacteroidaceae incertae sedis</taxon>
        <taxon>Candidatus Caccoplasma</taxon>
    </lineage>
</organism>
<keyword evidence="1" id="KW-0802">TPR repeat</keyword>
<accession>A0A9D9E4J4</accession>
<gene>
    <name evidence="4" type="ORF">IAC54_04015</name>
</gene>
<proteinExistence type="predicted"/>
<dbReference type="SMART" id="SM00028">
    <property type="entry name" value="TPR"/>
    <property type="match status" value="4"/>
</dbReference>
<dbReference type="PROSITE" id="PS50005">
    <property type="entry name" value="TPR"/>
    <property type="match status" value="1"/>
</dbReference>